<keyword evidence="2" id="KW-1185">Reference proteome</keyword>
<sequence>MLFNVLISKHNDEKGHQGPQEHMVTYENREFVNLVVVKHLHHLALEPYHAHFWSCMNAHTHSDATEIVELFSIVVTGVVIVPG</sequence>
<accession>A0A392QKR3</accession>
<dbReference type="EMBL" id="LXQA010141803">
    <property type="protein sequence ID" value="MCI24497.1"/>
    <property type="molecule type" value="Genomic_DNA"/>
</dbReference>
<name>A0A392QKR3_9FABA</name>
<dbReference type="Proteomes" id="UP000265520">
    <property type="component" value="Unassembled WGS sequence"/>
</dbReference>
<evidence type="ECO:0000313" key="1">
    <source>
        <dbReference type="EMBL" id="MCI24497.1"/>
    </source>
</evidence>
<protein>
    <submittedName>
        <fullName evidence="1">Uncharacterized protein</fullName>
    </submittedName>
</protein>
<evidence type="ECO:0000313" key="2">
    <source>
        <dbReference type="Proteomes" id="UP000265520"/>
    </source>
</evidence>
<organism evidence="1 2">
    <name type="scientific">Trifolium medium</name>
    <dbReference type="NCBI Taxonomy" id="97028"/>
    <lineage>
        <taxon>Eukaryota</taxon>
        <taxon>Viridiplantae</taxon>
        <taxon>Streptophyta</taxon>
        <taxon>Embryophyta</taxon>
        <taxon>Tracheophyta</taxon>
        <taxon>Spermatophyta</taxon>
        <taxon>Magnoliopsida</taxon>
        <taxon>eudicotyledons</taxon>
        <taxon>Gunneridae</taxon>
        <taxon>Pentapetalae</taxon>
        <taxon>rosids</taxon>
        <taxon>fabids</taxon>
        <taxon>Fabales</taxon>
        <taxon>Fabaceae</taxon>
        <taxon>Papilionoideae</taxon>
        <taxon>50 kb inversion clade</taxon>
        <taxon>NPAAA clade</taxon>
        <taxon>Hologalegina</taxon>
        <taxon>IRL clade</taxon>
        <taxon>Trifolieae</taxon>
        <taxon>Trifolium</taxon>
    </lineage>
</organism>
<dbReference type="AlphaFoldDB" id="A0A392QKR3"/>
<reference evidence="1 2" key="1">
    <citation type="journal article" date="2018" name="Front. Plant Sci.">
        <title>Red Clover (Trifolium pratense) and Zigzag Clover (T. medium) - A Picture of Genomic Similarities and Differences.</title>
        <authorList>
            <person name="Dluhosova J."/>
            <person name="Istvanek J."/>
            <person name="Nedelnik J."/>
            <person name="Repkova J."/>
        </authorList>
    </citation>
    <scope>NUCLEOTIDE SEQUENCE [LARGE SCALE GENOMIC DNA]</scope>
    <source>
        <strain evidence="2">cv. 10/8</strain>
        <tissue evidence="1">Leaf</tissue>
    </source>
</reference>
<comment type="caution">
    <text evidence="1">The sequence shown here is derived from an EMBL/GenBank/DDBJ whole genome shotgun (WGS) entry which is preliminary data.</text>
</comment>
<proteinExistence type="predicted"/>
<feature type="non-terminal residue" evidence="1">
    <location>
        <position position="83"/>
    </location>
</feature>